<evidence type="ECO:0000313" key="2">
    <source>
        <dbReference type="EMBL" id="RNF35097.1"/>
    </source>
</evidence>
<protein>
    <submittedName>
        <fullName evidence="2">DUF4166 domain-containing protein</fullName>
    </submittedName>
</protein>
<dbReference type="AlphaFoldDB" id="A0A422QYM0"/>
<dbReference type="Proteomes" id="UP000238137">
    <property type="component" value="Unassembled WGS sequence"/>
</dbReference>
<organism evidence="2 3">
    <name type="scientific">Paracoccus methylarcula</name>
    <dbReference type="NCBI Taxonomy" id="72022"/>
    <lineage>
        <taxon>Bacteria</taxon>
        <taxon>Pseudomonadati</taxon>
        <taxon>Pseudomonadota</taxon>
        <taxon>Alphaproteobacteria</taxon>
        <taxon>Rhodobacterales</taxon>
        <taxon>Paracoccaceae</taxon>
        <taxon>Paracoccus</taxon>
    </lineage>
</organism>
<gene>
    <name evidence="2" type="ORF">A7A09_008445</name>
</gene>
<proteinExistence type="predicted"/>
<accession>A0A422QYM0</accession>
<feature type="domain" description="DUF4166" evidence="1">
    <location>
        <begin position="37"/>
        <end position="212"/>
    </location>
</feature>
<name>A0A422QYM0_9RHOB</name>
<keyword evidence="3" id="KW-1185">Reference proteome</keyword>
<comment type="caution">
    <text evidence="2">The sequence shown here is derived from an EMBL/GenBank/DDBJ whole genome shotgun (WGS) entry which is preliminary data.</text>
</comment>
<dbReference type="EMBL" id="PXNQ02000004">
    <property type="protein sequence ID" value="RNF35097.1"/>
    <property type="molecule type" value="Genomic_DNA"/>
</dbReference>
<dbReference type="Pfam" id="PF13761">
    <property type="entry name" value="DUF4166"/>
    <property type="match status" value="1"/>
</dbReference>
<evidence type="ECO:0000259" key="1">
    <source>
        <dbReference type="Pfam" id="PF13761"/>
    </source>
</evidence>
<evidence type="ECO:0000313" key="3">
    <source>
        <dbReference type="Proteomes" id="UP000238137"/>
    </source>
</evidence>
<dbReference type="OrthoDB" id="8844917at2"/>
<reference evidence="2" key="1">
    <citation type="submission" date="2018-05" db="EMBL/GenBank/DDBJ databases">
        <title>Reclassification of Methylarcula marina and Methylarcula terricola as Paracoccus methylarcula sp.nov., comb.nov. and Paracoccus terricola comb.nov.</title>
        <authorList>
            <person name="Shmareva M.N."/>
            <person name="Doronina N.V."/>
            <person name="Vasilenko O.V."/>
            <person name="Tarlachkov S.V."/>
            <person name="Trotsenko Y.A."/>
        </authorList>
    </citation>
    <scope>NUCLEOTIDE SEQUENCE [LARGE SCALE GENOMIC DNA]</scope>
    <source>
        <strain evidence="2">VKM B-2159</strain>
    </source>
</reference>
<sequence>MADSVRDSSKASASGATPRQPVFHEILGDDWYRLGGVVRRHYFLRAFSDDHICVRGRMHEVWHGAAARLLIPFARIFGALVPYRGTDVPIEVDYRARPGDSTIHWDRVFHFAGRPAFHFRSHMEPAGGNRVIEFVRFGIGMRLKVTAEEGALVFRDAGYIWRILGIDMPLPVGLVLGRAYIEERPVDASHFSMRMTLTHPLFGELFRYSGSFALGDERVTSVDAPETGGTRVPR</sequence>
<dbReference type="InterPro" id="IPR025311">
    <property type="entry name" value="DUF4166"/>
</dbReference>